<dbReference type="Proteomes" id="UP000222310">
    <property type="component" value="Unassembled WGS sequence"/>
</dbReference>
<sequence length="67" mass="7334">MKIRAIIHPAEEGGYWAEVPALPGCITEGETMEEVMANLKDAIEGWLDVANSRHAIESTDRVVEIAV</sequence>
<gene>
    <name evidence="1" type="ORF">VF08_22495</name>
</gene>
<dbReference type="SUPFAM" id="SSF143100">
    <property type="entry name" value="TTHA1013/TTHA0281-like"/>
    <property type="match status" value="1"/>
</dbReference>
<dbReference type="Gene3D" id="3.30.160.250">
    <property type="match status" value="1"/>
</dbReference>
<comment type="caution">
    <text evidence="1">The sequence shown here is derived from an EMBL/GenBank/DDBJ whole genome shotgun (WGS) entry which is preliminary data.</text>
</comment>
<organism evidence="1 2">
    <name type="scientific">Nostoc linckia z8</name>
    <dbReference type="NCBI Taxonomy" id="1628746"/>
    <lineage>
        <taxon>Bacteria</taxon>
        <taxon>Bacillati</taxon>
        <taxon>Cyanobacteriota</taxon>
        <taxon>Cyanophyceae</taxon>
        <taxon>Nostocales</taxon>
        <taxon>Nostocaceae</taxon>
        <taxon>Nostoc</taxon>
    </lineage>
</organism>
<evidence type="ECO:0000313" key="2">
    <source>
        <dbReference type="Proteomes" id="UP000222310"/>
    </source>
</evidence>
<dbReference type="InterPro" id="IPR049389">
    <property type="entry name" value="TTHA0281-like"/>
</dbReference>
<evidence type="ECO:0000313" key="1">
    <source>
        <dbReference type="EMBL" id="PHK01126.1"/>
    </source>
</evidence>
<protein>
    <recommendedName>
        <fullName evidence="3">Type II toxin-antitoxin system HicB family antitoxin</fullName>
    </recommendedName>
</protein>
<dbReference type="InterPro" id="IPR051404">
    <property type="entry name" value="TA_system_antitoxin"/>
</dbReference>
<reference evidence="1 2" key="1">
    <citation type="submission" date="2015-02" db="EMBL/GenBank/DDBJ databases">
        <title>Nostoc linckia genome annotation.</title>
        <authorList>
            <person name="Zhou Z."/>
        </authorList>
    </citation>
    <scope>NUCLEOTIDE SEQUENCE [LARGE SCALE GENOMIC DNA]</scope>
    <source>
        <strain evidence="2">z8</strain>
    </source>
</reference>
<dbReference type="PANTHER" id="PTHR34504">
    <property type="entry name" value="ANTITOXIN HICB"/>
    <property type="match status" value="1"/>
</dbReference>
<dbReference type="EMBL" id="LAHD01000073">
    <property type="protein sequence ID" value="PHK01126.1"/>
    <property type="molecule type" value="Genomic_DNA"/>
</dbReference>
<dbReference type="RefSeq" id="WP_099068510.1">
    <property type="nucleotide sequence ID" value="NZ_LAHD01000073.1"/>
</dbReference>
<accession>A0A9Q6EJM5</accession>
<dbReference type="GeneID" id="57098058"/>
<dbReference type="PANTHER" id="PTHR34504:SF2">
    <property type="entry name" value="UPF0150 PROTEIN SSL0259"/>
    <property type="match status" value="1"/>
</dbReference>
<evidence type="ECO:0008006" key="3">
    <source>
        <dbReference type="Google" id="ProtNLM"/>
    </source>
</evidence>
<name>A0A9Q6EJM5_NOSLI</name>
<dbReference type="AlphaFoldDB" id="A0A9Q6EJM5"/>
<dbReference type="Pfam" id="PF21748">
    <property type="entry name" value="UPF0150"/>
    <property type="match status" value="1"/>
</dbReference>
<dbReference type="InterPro" id="IPR035069">
    <property type="entry name" value="TTHA1013/TTHA0281-like"/>
</dbReference>
<proteinExistence type="predicted"/>